<feature type="compositionally biased region" description="Polar residues" evidence="1">
    <location>
        <begin position="879"/>
        <end position="888"/>
    </location>
</feature>
<feature type="compositionally biased region" description="Basic and acidic residues" evidence="1">
    <location>
        <begin position="562"/>
        <end position="598"/>
    </location>
</feature>
<dbReference type="SUPFAM" id="SSF56784">
    <property type="entry name" value="HAD-like"/>
    <property type="match status" value="1"/>
</dbReference>
<dbReference type="Pfam" id="PF18823">
    <property type="entry name" value="InPase"/>
    <property type="match status" value="1"/>
</dbReference>
<evidence type="ECO:0000259" key="2">
    <source>
        <dbReference type="Pfam" id="PF18763"/>
    </source>
</evidence>
<feature type="compositionally biased region" description="Basic and acidic residues" evidence="1">
    <location>
        <begin position="861"/>
        <end position="878"/>
    </location>
</feature>
<dbReference type="EMBL" id="SRSD01000010">
    <property type="protein sequence ID" value="KAA0888751.1"/>
    <property type="molecule type" value="Genomic_DNA"/>
</dbReference>
<evidence type="ECO:0000259" key="3">
    <source>
        <dbReference type="Pfam" id="PF18823"/>
    </source>
</evidence>
<feature type="region of interest" description="Disordered" evidence="1">
    <location>
        <begin position="72"/>
        <end position="102"/>
    </location>
</feature>
<dbReference type="Pfam" id="PF18763">
    <property type="entry name" value="ddrB-ParB"/>
    <property type="match status" value="1"/>
</dbReference>
<dbReference type="InterPro" id="IPR036412">
    <property type="entry name" value="HAD-like_sf"/>
</dbReference>
<name>A0A5A9XAQ5_9BACT</name>
<feature type="region of interest" description="Disordered" evidence="1">
    <location>
        <begin position="218"/>
        <end position="237"/>
    </location>
</feature>
<gene>
    <name evidence="4" type="ORF">ET418_15335</name>
</gene>
<accession>A0A5A9XAQ5</accession>
<feature type="region of interest" description="Disordered" evidence="1">
    <location>
        <begin position="1141"/>
        <end position="1189"/>
    </location>
</feature>
<dbReference type="Proteomes" id="UP000324298">
    <property type="component" value="Unassembled WGS sequence"/>
</dbReference>
<evidence type="ECO:0000256" key="1">
    <source>
        <dbReference type="SAM" id="MobiDB-lite"/>
    </source>
</evidence>
<feature type="compositionally biased region" description="Basic and acidic residues" evidence="1">
    <location>
        <begin position="1163"/>
        <end position="1189"/>
    </location>
</feature>
<proteinExistence type="predicted"/>
<organism evidence="4 5">
    <name type="scientific">Oryzomonas rubra</name>
    <dbReference type="NCBI Taxonomy" id="2509454"/>
    <lineage>
        <taxon>Bacteria</taxon>
        <taxon>Pseudomonadati</taxon>
        <taxon>Thermodesulfobacteriota</taxon>
        <taxon>Desulfuromonadia</taxon>
        <taxon>Geobacterales</taxon>
        <taxon>Geobacteraceae</taxon>
        <taxon>Oryzomonas</taxon>
    </lineage>
</organism>
<evidence type="ECO:0000313" key="4">
    <source>
        <dbReference type="EMBL" id="KAA0888751.1"/>
    </source>
</evidence>
<comment type="caution">
    <text evidence="4">The sequence shown here is derived from an EMBL/GenBank/DDBJ whole genome shotgun (WGS) entry which is preliminary data.</text>
</comment>
<feature type="domain" description="Inorganic pyrophosphatase" evidence="3">
    <location>
        <begin position="1516"/>
        <end position="1639"/>
    </location>
</feature>
<dbReference type="InterPro" id="IPR023214">
    <property type="entry name" value="HAD_sf"/>
</dbReference>
<feature type="domain" description="DdrB-like" evidence="2">
    <location>
        <begin position="734"/>
        <end position="861"/>
    </location>
</feature>
<feature type="region of interest" description="Disordered" evidence="1">
    <location>
        <begin position="562"/>
        <end position="601"/>
    </location>
</feature>
<dbReference type="OrthoDB" id="5431039at2"/>
<keyword evidence="5" id="KW-1185">Reference proteome</keyword>
<evidence type="ECO:0000313" key="5">
    <source>
        <dbReference type="Proteomes" id="UP000324298"/>
    </source>
</evidence>
<feature type="region of interest" description="Disordered" evidence="1">
    <location>
        <begin position="861"/>
        <end position="889"/>
    </location>
</feature>
<sequence>MAKVTVRGGDGEDLHHGQKVYYRMPGQPRKKKGTIVSGSHEAGFVIQPNREGYVFHPPKISAHRDHIWTPDEHQAESAKSNIRETTSGGGSTISADESKRRAEIGQQRAQLSEAEVLQHPAFVKRMRAVLSHLAGTNGFNPHFVEANGVLHNDDPDANELYSEYITAAMNSYRTETSKAPQADLDELKANLEGKSKESRILLSMTRAGKTAALRHLMDNKERQQNENSYDSGAEDDFESGMQGLSGAVVEKKGEQATASDKAQLETGILRQLKRMDDPIAEAIVKMKFGLGNFEHGYKESDIAAALNRKRIPAPDGDAWDKEQVQTRMKTALGQLARTKGAQELRGFLKSMKALETLRKAESQNTVCVDFDGVIADYSQGFQGADIFGAPIKDPGTGLTAADVLSELKANGWKVIIFTTRQDTPALRDYLAMAGVPYDEINTNSDQPEGTNPGKPIADAYLDDRAVRFTSWDKAARDLKTINKSVRMVGSAKLYDLMDRFLLIKSHVRQYVRQDGSVVQAHDDKRIKKHQDILRHQNEHHEEIHTGATIKHGDELAEHLKNQGWKAREVHPVEKDEKAKPGKKEDMPEHEEIQAKNRDNPALQTAERGMKKMREAALASDDPAAVLHTMNTSRSNTYTAAVDDYREKLLNHLGYKVNRDKTATKYDKDGHTLIMSKDGDKHTIHFAGGDAAAKDKAIGNLQGKKEVQSVDTGKKTLTFTFGKDDKSYTAKLNPVHSKYALVEADDLTTSHTIQGHVNKAYPQEIQPRERERLSSQMQMANMMNDIKPELFTGAGMAAHGAPIVGKDGAVESGNGRTIALAEAYQRGLADHYKEHIKKNAADFGLKPEDVDKMKNPVLVRVRNDDDPNTDRAEFAREANDTGNLGSSPAEQAWTDASRIDDTLLKKFMVDEDGEVYNDDNMEFINGFLDKLGKNEAAGLRDADGDPNKKCIERIQNAVFTKVYGSSVLTELQAESAKPKIRNVMKALNACVPDFAQTQGHDDLDVVPDMMEAIEYTMAHQSESRAELEHNLRNAGALDFTGDTPKFKTDFAVDMILAVADRTGSRNRLENVFRAISNGIKDEVASRENPEVDMFSGPAKPKTKQQVVKQALDKVSHSDEGVRKSLCAAGLYLLTKTKGGTYGRTDRSTEVCPQVETVAKSTGRRGQDGRSRQEKSNGGEGKEETGDCGKEGAVEHHCTKNTCPSCGSETTCRCIRTPKTKVKITHEQCYYCKTGEPRGPLFKAECSGVYLLRKSNPNHGEHGRFATGSTTKTNGPNYLSPTAETKIGRGMEIARMLKPLNVPDLYNSNNVTMEEAKSIGTQYYRLKLMPTPINSPAFNGAPIRFTETGLAHLLGKHMREIPEASIKRRLKLLPKVKATLETTPFVDEIRDRADGAKEYGLLGRFTDGEVIRVALEEKVVGERTFLTVYDWEDVSKKIKRESQPNPLADGALRGVGVAPHATIQDNITKSTILCKSKNITFNYVILSEELYLIRRKAPTPNDAAVRHPEFLIKARPLHGRIDFNGLKVSVENRMGSIRQWEDPNNGENGMTRMKRPYGYVKGTLGVDGDHYDVYVGPDREAPNVYIITQMKAPEFAEVDEEKALLGFPSQEDAEKFYLQHYNDPRFLGKITPMPFEEFKAQVMTTRANPRLLAEGIGTPAA</sequence>
<reference evidence="4 5" key="1">
    <citation type="submission" date="2019-04" db="EMBL/GenBank/DDBJ databases">
        <title>Geobacter ruber sp. nov., ferric-reducing bacteria isolated from paddy soil.</title>
        <authorList>
            <person name="Xu Z."/>
            <person name="Masuda Y."/>
            <person name="Itoh H."/>
            <person name="Senoo K."/>
        </authorList>
    </citation>
    <scope>NUCLEOTIDE SEQUENCE [LARGE SCALE GENOMIC DNA]</scope>
    <source>
        <strain evidence="4 5">Red88</strain>
    </source>
</reference>
<dbReference type="InterPro" id="IPR041595">
    <property type="entry name" value="Inorganic_Pase"/>
</dbReference>
<dbReference type="InterPro" id="IPR041398">
    <property type="entry name" value="DdrB_dom"/>
</dbReference>
<feature type="compositionally biased region" description="Polar residues" evidence="1">
    <location>
        <begin position="77"/>
        <end position="86"/>
    </location>
</feature>
<dbReference type="Gene3D" id="3.40.50.1000">
    <property type="entry name" value="HAD superfamily/HAD-like"/>
    <property type="match status" value="1"/>
</dbReference>
<dbReference type="RefSeq" id="WP_149309061.1">
    <property type="nucleotide sequence ID" value="NZ_SRSD01000010.1"/>
</dbReference>
<protein>
    <submittedName>
        <fullName evidence="4">Uncharacterized protein</fullName>
    </submittedName>
</protein>